<dbReference type="Pfam" id="PF14833">
    <property type="entry name" value="NAD_binding_11"/>
    <property type="match status" value="1"/>
</dbReference>
<comment type="caution">
    <text evidence="11">The sequence shown here is derived from an EMBL/GenBank/DDBJ whole genome shotgun (WGS) entry which is preliminary data.</text>
</comment>
<dbReference type="GO" id="GO:0050661">
    <property type="term" value="F:NADP binding"/>
    <property type="evidence" value="ECO:0007669"/>
    <property type="project" value="InterPro"/>
</dbReference>
<dbReference type="SUPFAM" id="SSF48179">
    <property type="entry name" value="6-phosphogluconate dehydrogenase C-terminal domain-like"/>
    <property type="match status" value="1"/>
</dbReference>
<name>A0AA35XCS0_GEOBA</name>
<dbReference type="InterPro" id="IPR006115">
    <property type="entry name" value="6PGDH_NADP-bd"/>
</dbReference>
<accession>A0AA35XCS0</accession>
<gene>
    <name evidence="11" type="ORF">GBAR_LOCUS26348</name>
</gene>
<keyword evidence="12" id="KW-1185">Reference proteome</keyword>
<dbReference type="GO" id="GO:0008442">
    <property type="term" value="F:3-hydroxyisobutyrate dehydrogenase activity"/>
    <property type="evidence" value="ECO:0007669"/>
    <property type="project" value="UniProtKB-EC"/>
</dbReference>
<dbReference type="Gene3D" id="1.10.1040.10">
    <property type="entry name" value="N-(1-d-carboxylethyl)-l-norvaline Dehydrogenase, domain 2"/>
    <property type="match status" value="1"/>
</dbReference>
<keyword evidence="5" id="KW-0560">Oxidoreductase</keyword>
<evidence type="ECO:0000256" key="8">
    <source>
        <dbReference type="PIRSR" id="PIRSR000103-1"/>
    </source>
</evidence>
<feature type="active site" evidence="8">
    <location>
        <position position="170"/>
    </location>
</feature>
<evidence type="ECO:0000313" key="11">
    <source>
        <dbReference type="EMBL" id="CAI8047636.1"/>
    </source>
</evidence>
<comment type="pathway">
    <text evidence="1">Amino-acid degradation; L-valine degradation.</text>
</comment>
<evidence type="ECO:0000256" key="2">
    <source>
        <dbReference type="ARBA" id="ARBA00006013"/>
    </source>
</evidence>
<evidence type="ECO:0000313" key="12">
    <source>
        <dbReference type="Proteomes" id="UP001174909"/>
    </source>
</evidence>
<dbReference type="PANTHER" id="PTHR22981">
    <property type="entry name" value="3-HYDROXYISOBUTYRATE DEHYDROGENASE-RELATED"/>
    <property type="match status" value="1"/>
</dbReference>
<evidence type="ECO:0000256" key="1">
    <source>
        <dbReference type="ARBA" id="ARBA00005109"/>
    </source>
</evidence>
<dbReference type="InterPro" id="IPR029154">
    <property type="entry name" value="HIBADH-like_NADP-bd"/>
</dbReference>
<dbReference type="EC" id="1.1.1.31" evidence="3"/>
<evidence type="ECO:0000256" key="3">
    <source>
        <dbReference type="ARBA" id="ARBA00012991"/>
    </source>
</evidence>
<evidence type="ECO:0000259" key="9">
    <source>
        <dbReference type="Pfam" id="PF03446"/>
    </source>
</evidence>
<comment type="catalytic activity">
    <reaction evidence="7">
        <text>3-hydroxy-2-methylpropanoate + NAD(+) = 2-methyl-3-oxopropanoate + NADH + H(+)</text>
        <dbReference type="Rhea" id="RHEA:17681"/>
        <dbReference type="ChEBI" id="CHEBI:11805"/>
        <dbReference type="ChEBI" id="CHEBI:15378"/>
        <dbReference type="ChEBI" id="CHEBI:57540"/>
        <dbReference type="ChEBI" id="CHEBI:57700"/>
        <dbReference type="ChEBI" id="CHEBI:57945"/>
        <dbReference type="EC" id="1.1.1.31"/>
    </reaction>
</comment>
<protein>
    <recommendedName>
        <fullName evidence="3">3-hydroxyisobutyrate dehydrogenase</fullName>
        <ecNumber evidence="3">1.1.1.31</ecNumber>
    </recommendedName>
</protein>
<dbReference type="Proteomes" id="UP001174909">
    <property type="component" value="Unassembled WGS sequence"/>
</dbReference>
<dbReference type="Pfam" id="PF03446">
    <property type="entry name" value="NAD_binding_2"/>
    <property type="match status" value="1"/>
</dbReference>
<dbReference type="EMBL" id="CASHTH010003669">
    <property type="protein sequence ID" value="CAI8047636.1"/>
    <property type="molecule type" value="Genomic_DNA"/>
</dbReference>
<dbReference type="PIRSF" id="PIRSF000103">
    <property type="entry name" value="HIBADH"/>
    <property type="match status" value="1"/>
</dbReference>
<dbReference type="InterPro" id="IPR008927">
    <property type="entry name" value="6-PGluconate_DH-like_C_sf"/>
</dbReference>
<dbReference type="AlphaFoldDB" id="A0AA35XCS0"/>
<evidence type="ECO:0000256" key="6">
    <source>
        <dbReference type="ARBA" id="ARBA00023027"/>
    </source>
</evidence>
<evidence type="ECO:0000259" key="10">
    <source>
        <dbReference type="Pfam" id="PF14833"/>
    </source>
</evidence>
<evidence type="ECO:0000256" key="5">
    <source>
        <dbReference type="ARBA" id="ARBA00023002"/>
    </source>
</evidence>
<feature type="domain" description="6-phosphogluconate dehydrogenase NADP-binding" evidence="9">
    <location>
        <begin position="2"/>
        <end position="161"/>
    </location>
</feature>
<dbReference type="Gene3D" id="3.40.50.720">
    <property type="entry name" value="NAD(P)-binding Rossmann-like Domain"/>
    <property type="match status" value="1"/>
</dbReference>
<reference evidence="11" key="1">
    <citation type="submission" date="2023-03" db="EMBL/GenBank/DDBJ databases">
        <authorList>
            <person name="Steffen K."/>
            <person name="Cardenas P."/>
        </authorList>
    </citation>
    <scope>NUCLEOTIDE SEQUENCE</scope>
</reference>
<dbReference type="GO" id="GO:0009083">
    <property type="term" value="P:branched-chain amino acid catabolic process"/>
    <property type="evidence" value="ECO:0007669"/>
    <property type="project" value="UniProtKB-KW"/>
</dbReference>
<feature type="domain" description="3-hydroxyisobutyrate dehydrogenase-like NAD-binding" evidence="10">
    <location>
        <begin position="164"/>
        <end position="273"/>
    </location>
</feature>
<evidence type="ECO:0000256" key="7">
    <source>
        <dbReference type="ARBA" id="ARBA00049197"/>
    </source>
</evidence>
<evidence type="ECO:0000256" key="4">
    <source>
        <dbReference type="ARBA" id="ARBA00022456"/>
    </source>
</evidence>
<dbReference type="SUPFAM" id="SSF51735">
    <property type="entry name" value="NAD(P)-binding Rossmann-fold domains"/>
    <property type="match status" value="1"/>
</dbReference>
<comment type="similarity">
    <text evidence="2">Belongs to the HIBADH-related family. 3-hydroxyisobutyrate dehydrogenase subfamily.</text>
</comment>
<dbReference type="PANTHER" id="PTHR22981:SF7">
    <property type="entry name" value="3-HYDROXYISOBUTYRATE DEHYDROGENASE, MITOCHONDRIAL"/>
    <property type="match status" value="1"/>
</dbReference>
<dbReference type="GO" id="GO:0051287">
    <property type="term" value="F:NAD binding"/>
    <property type="evidence" value="ECO:0007669"/>
    <property type="project" value="InterPro"/>
</dbReference>
<proteinExistence type="inferred from homology"/>
<organism evidence="11 12">
    <name type="scientific">Geodia barretti</name>
    <name type="common">Barrett's horny sponge</name>
    <dbReference type="NCBI Taxonomy" id="519541"/>
    <lineage>
        <taxon>Eukaryota</taxon>
        <taxon>Metazoa</taxon>
        <taxon>Porifera</taxon>
        <taxon>Demospongiae</taxon>
        <taxon>Heteroscleromorpha</taxon>
        <taxon>Tetractinellida</taxon>
        <taxon>Astrophorina</taxon>
        <taxon>Geodiidae</taxon>
        <taxon>Geodia</taxon>
    </lineage>
</organism>
<keyword evidence="6" id="KW-0520">NAD</keyword>
<dbReference type="InterPro" id="IPR036291">
    <property type="entry name" value="NAD(P)-bd_dom_sf"/>
</dbReference>
<sequence>MKVGFVGVGFMGRHMARNVLNGGHEMKVYDLNRDAADEALSLGATWANSPREAAEGSEVIFTSLPTPQVVEEVASGEGGVFSGASRGSALFDLSTTDPTTIQRIATRAEASGIELLDAPVSGGTGGAEAATLCVMVGGDRDTYDRYKPVLDLIGDKVMYCGGLGSGAVCKIVNNLVGLSVGVLLSEAFSMGVKWGVDAQTLYEAVSGSSGNTNSMHGFPNGIFRRNFEPGFALDLAAKDVGLATQLGRELRVPMEMSNIAQQRYIDGQNRGFGRMAAGAVAIVQEERAGVEIAPKQ</sequence>
<keyword evidence="4" id="KW-0101">Branched-chain amino acid catabolism</keyword>
<dbReference type="InterPro" id="IPR015815">
    <property type="entry name" value="HIBADH-related"/>
</dbReference>
<dbReference type="InterPro" id="IPR013328">
    <property type="entry name" value="6PGD_dom2"/>
</dbReference>